<evidence type="ECO:0000256" key="1">
    <source>
        <dbReference type="ARBA" id="ARBA00004922"/>
    </source>
</evidence>
<dbReference type="Pfam" id="PF13844">
    <property type="entry name" value="Glyco_transf_41"/>
    <property type="match status" value="1"/>
</dbReference>
<keyword evidence="4" id="KW-0677">Repeat</keyword>
<sequence>AKVNEEVIKLWSEDLRSVPNSRLLFKYKNFYDQTSLREGVVERFLARGIERDRIIFAAKLDTIMEHLGRYCEIDIALDPFPFNGATTTFQALWMGVPVVSLVGDTFFGRTAGSILHHVGLGELVVETPEAYVACARELAGDLTRLGTLRTTLRERIANSPLCDAPTYARNVETAYRDMWRTWCTQLQSTA</sequence>
<feature type="non-terminal residue" evidence="7">
    <location>
        <position position="1"/>
    </location>
</feature>
<dbReference type="InterPro" id="IPR029489">
    <property type="entry name" value="OGT/SEC/SPY_C"/>
</dbReference>
<keyword evidence="2" id="KW-0328">Glycosyltransferase</keyword>
<name>A0A382PTR3_9ZZZZ</name>
<dbReference type="GO" id="GO:0016757">
    <property type="term" value="F:glycosyltransferase activity"/>
    <property type="evidence" value="ECO:0007669"/>
    <property type="project" value="UniProtKB-KW"/>
</dbReference>
<gene>
    <name evidence="7" type="ORF">METZ01_LOCUS328882</name>
</gene>
<accession>A0A382PTR3</accession>
<keyword evidence="5" id="KW-0802">TPR repeat</keyword>
<organism evidence="7">
    <name type="scientific">marine metagenome</name>
    <dbReference type="NCBI Taxonomy" id="408172"/>
    <lineage>
        <taxon>unclassified sequences</taxon>
        <taxon>metagenomes</taxon>
        <taxon>ecological metagenomes</taxon>
    </lineage>
</organism>
<dbReference type="PANTHER" id="PTHR44835:SF1">
    <property type="entry name" value="PROTEIN O-GLCNAC TRANSFERASE"/>
    <property type="match status" value="1"/>
</dbReference>
<proteinExistence type="predicted"/>
<dbReference type="Gene3D" id="3.40.50.2000">
    <property type="entry name" value="Glycogen Phosphorylase B"/>
    <property type="match status" value="1"/>
</dbReference>
<evidence type="ECO:0000259" key="6">
    <source>
        <dbReference type="Pfam" id="PF13844"/>
    </source>
</evidence>
<keyword evidence="3" id="KW-0808">Transferase</keyword>
<evidence type="ECO:0000256" key="5">
    <source>
        <dbReference type="ARBA" id="ARBA00022803"/>
    </source>
</evidence>
<evidence type="ECO:0000256" key="2">
    <source>
        <dbReference type="ARBA" id="ARBA00022676"/>
    </source>
</evidence>
<dbReference type="AlphaFoldDB" id="A0A382PTR3"/>
<dbReference type="PANTHER" id="PTHR44835">
    <property type="entry name" value="UDP-N-ACETYLGLUCOSAMINE--PEPTIDE N-ACETYLGLUCOSAMINYLTRANSFERASE SPINDLY-RELATED"/>
    <property type="match status" value="1"/>
</dbReference>
<evidence type="ECO:0000256" key="4">
    <source>
        <dbReference type="ARBA" id="ARBA00022737"/>
    </source>
</evidence>
<dbReference type="InterPro" id="IPR051939">
    <property type="entry name" value="Glycosyltr_41/O-GlcNAc_trsf"/>
</dbReference>
<evidence type="ECO:0000256" key="3">
    <source>
        <dbReference type="ARBA" id="ARBA00022679"/>
    </source>
</evidence>
<comment type="pathway">
    <text evidence="1">Protein modification; protein glycosylation.</text>
</comment>
<protein>
    <recommendedName>
        <fullName evidence="6">O-GlcNAc transferase C-terminal domain-containing protein</fullName>
    </recommendedName>
</protein>
<feature type="domain" description="O-GlcNAc transferase C-terminal" evidence="6">
    <location>
        <begin position="2"/>
        <end position="170"/>
    </location>
</feature>
<dbReference type="EMBL" id="UINC01109299">
    <property type="protein sequence ID" value="SVC76028.1"/>
    <property type="molecule type" value="Genomic_DNA"/>
</dbReference>
<reference evidence="7" key="1">
    <citation type="submission" date="2018-05" db="EMBL/GenBank/DDBJ databases">
        <authorList>
            <person name="Lanie J.A."/>
            <person name="Ng W.-L."/>
            <person name="Kazmierczak K.M."/>
            <person name="Andrzejewski T.M."/>
            <person name="Davidsen T.M."/>
            <person name="Wayne K.J."/>
            <person name="Tettelin H."/>
            <person name="Glass J.I."/>
            <person name="Rusch D."/>
            <person name="Podicherti R."/>
            <person name="Tsui H.-C.T."/>
            <person name="Winkler M.E."/>
        </authorList>
    </citation>
    <scope>NUCLEOTIDE SEQUENCE</scope>
</reference>
<evidence type="ECO:0000313" key="7">
    <source>
        <dbReference type="EMBL" id="SVC76028.1"/>
    </source>
</evidence>